<reference evidence="1 2" key="1">
    <citation type="journal article" date="2015" name="Proc. Natl. Acad. Sci. U.S.A.">
        <title>The resurrection genome of Boea hygrometrica: A blueprint for survival of dehydration.</title>
        <authorList>
            <person name="Xiao L."/>
            <person name="Yang G."/>
            <person name="Zhang L."/>
            <person name="Yang X."/>
            <person name="Zhao S."/>
            <person name="Ji Z."/>
            <person name="Zhou Q."/>
            <person name="Hu M."/>
            <person name="Wang Y."/>
            <person name="Chen M."/>
            <person name="Xu Y."/>
            <person name="Jin H."/>
            <person name="Xiao X."/>
            <person name="Hu G."/>
            <person name="Bao F."/>
            <person name="Hu Y."/>
            <person name="Wan P."/>
            <person name="Li L."/>
            <person name="Deng X."/>
            <person name="Kuang T."/>
            <person name="Xiang C."/>
            <person name="Zhu J.K."/>
            <person name="Oliver M.J."/>
            <person name="He Y."/>
        </authorList>
    </citation>
    <scope>NUCLEOTIDE SEQUENCE [LARGE SCALE GENOMIC DNA]</scope>
    <source>
        <strain evidence="2">cv. XS01</strain>
    </source>
</reference>
<accession>A0A2Z7A276</accession>
<dbReference type="AlphaFoldDB" id="A0A2Z7A276"/>
<sequence length="358" mass="40344">MVVGSLATLDLPMVVDPIGIYMLKGPYYTLTMTDWFLQALSVIPRGSWIDVSRRFTMIRCASPKMWFRSHTCCGLTDSYWSDLIVDQDYDEATARATKDITLASQTLKVAASLPPQLLGRRPSPRAAAVAVCRRLRGWTCSDPLTEEIPSVINSSRILVQTDEGAVFPVMDQIRRTQPPLKCQVPCQTGRIQASRRHKLAVGPQQLRLRNHNFGLTHRTMVKRLAKSPHDPLGITDSACKNQSVMVSVQYGPFNTYIPIRSTTIAVEATVHPVATQKHPVARRFRRSFWTTRRKQQQHPVERLFESAIAIYSVASYSVQSQDFKAQRIEAAKISSRLESAGAKQLTIYEELRELDVNC</sequence>
<dbReference type="OrthoDB" id="3934549at2759"/>
<name>A0A2Z7A276_9LAMI</name>
<keyword evidence="2" id="KW-1185">Reference proteome</keyword>
<organism evidence="1 2">
    <name type="scientific">Dorcoceras hygrometricum</name>
    <dbReference type="NCBI Taxonomy" id="472368"/>
    <lineage>
        <taxon>Eukaryota</taxon>
        <taxon>Viridiplantae</taxon>
        <taxon>Streptophyta</taxon>
        <taxon>Embryophyta</taxon>
        <taxon>Tracheophyta</taxon>
        <taxon>Spermatophyta</taxon>
        <taxon>Magnoliopsida</taxon>
        <taxon>eudicotyledons</taxon>
        <taxon>Gunneridae</taxon>
        <taxon>Pentapetalae</taxon>
        <taxon>asterids</taxon>
        <taxon>lamiids</taxon>
        <taxon>Lamiales</taxon>
        <taxon>Gesneriaceae</taxon>
        <taxon>Didymocarpoideae</taxon>
        <taxon>Trichosporeae</taxon>
        <taxon>Loxocarpinae</taxon>
        <taxon>Dorcoceras</taxon>
    </lineage>
</organism>
<dbReference type="Proteomes" id="UP000250235">
    <property type="component" value="Unassembled WGS sequence"/>
</dbReference>
<evidence type="ECO:0000313" key="1">
    <source>
        <dbReference type="EMBL" id="KZV15587.1"/>
    </source>
</evidence>
<dbReference type="EMBL" id="KV019756">
    <property type="protein sequence ID" value="KZV15587.1"/>
    <property type="molecule type" value="Genomic_DNA"/>
</dbReference>
<protein>
    <submittedName>
        <fullName evidence="1">Uncharacterized protein</fullName>
    </submittedName>
</protein>
<gene>
    <name evidence="1" type="ORF">F511_43058</name>
</gene>
<evidence type="ECO:0000313" key="2">
    <source>
        <dbReference type="Proteomes" id="UP000250235"/>
    </source>
</evidence>
<proteinExistence type="predicted"/>